<dbReference type="EMBL" id="MFTA01000079">
    <property type="protein sequence ID" value="OGI50668.1"/>
    <property type="molecule type" value="Genomic_DNA"/>
</dbReference>
<sequence>MIDAGLEVGPLRARYPDRTRYAILRGRVRPWLSGSDGKSRVAGYVEDLSNDDIVVPLNQRRVLGPLEDSAMHLRDKARYEITVVFGRRLEPWIESAAAR</sequence>
<name>A0A1F6TZW0_9PROT</name>
<organism evidence="1 2">
    <name type="scientific">Candidatus Muproteobacteria bacterium RIFCSPHIGHO2_02_FULL_65_16</name>
    <dbReference type="NCBI Taxonomy" id="1817766"/>
    <lineage>
        <taxon>Bacteria</taxon>
        <taxon>Pseudomonadati</taxon>
        <taxon>Pseudomonadota</taxon>
        <taxon>Candidatus Muproteobacteria</taxon>
    </lineage>
</organism>
<gene>
    <name evidence="1" type="ORF">A3B81_05440</name>
</gene>
<dbReference type="AlphaFoldDB" id="A0A1F6TZW0"/>
<dbReference type="Pfam" id="PF16106">
    <property type="entry name" value="DUF4824"/>
    <property type="match status" value="1"/>
</dbReference>
<protein>
    <submittedName>
        <fullName evidence="1">Uncharacterized protein</fullName>
    </submittedName>
</protein>
<evidence type="ECO:0000313" key="2">
    <source>
        <dbReference type="Proteomes" id="UP000179362"/>
    </source>
</evidence>
<dbReference type="InterPro" id="IPR032249">
    <property type="entry name" value="DUF4824"/>
</dbReference>
<proteinExistence type="predicted"/>
<comment type="caution">
    <text evidence="1">The sequence shown here is derived from an EMBL/GenBank/DDBJ whole genome shotgun (WGS) entry which is preliminary data.</text>
</comment>
<dbReference type="Proteomes" id="UP000179362">
    <property type="component" value="Unassembled WGS sequence"/>
</dbReference>
<reference evidence="1 2" key="1">
    <citation type="journal article" date="2016" name="Nat. Commun.">
        <title>Thousands of microbial genomes shed light on interconnected biogeochemical processes in an aquifer system.</title>
        <authorList>
            <person name="Anantharaman K."/>
            <person name="Brown C.T."/>
            <person name="Hug L.A."/>
            <person name="Sharon I."/>
            <person name="Castelle C.J."/>
            <person name="Probst A.J."/>
            <person name="Thomas B.C."/>
            <person name="Singh A."/>
            <person name="Wilkins M.J."/>
            <person name="Karaoz U."/>
            <person name="Brodie E.L."/>
            <person name="Williams K.H."/>
            <person name="Hubbard S.S."/>
            <person name="Banfield J.F."/>
        </authorList>
    </citation>
    <scope>NUCLEOTIDE SEQUENCE [LARGE SCALE GENOMIC DNA]</scope>
</reference>
<evidence type="ECO:0000313" key="1">
    <source>
        <dbReference type="EMBL" id="OGI50668.1"/>
    </source>
</evidence>
<accession>A0A1F6TZW0</accession>